<dbReference type="AlphaFoldDB" id="A0A813HWP1"/>
<dbReference type="Proteomes" id="UP000654075">
    <property type="component" value="Unassembled WGS sequence"/>
</dbReference>
<comment type="caution">
    <text evidence="2">The sequence shown here is derived from an EMBL/GenBank/DDBJ whole genome shotgun (WGS) entry which is preliminary data.</text>
</comment>
<dbReference type="Gene3D" id="3.90.226.10">
    <property type="entry name" value="2-enoyl-CoA Hydratase, Chain A, domain 1"/>
    <property type="match status" value="1"/>
</dbReference>
<dbReference type="EMBL" id="CAJNNV010033051">
    <property type="protein sequence ID" value="CAE8641906.1"/>
    <property type="molecule type" value="Genomic_DNA"/>
</dbReference>
<keyword evidence="3" id="KW-1185">Reference proteome</keyword>
<gene>
    <name evidence="2" type="ORF">PGLA1383_LOCUS56477</name>
</gene>
<name>A0A813HWP1_POLGL</name>
<protein>
    <submittedName>
        <fullName evidence="2">Uncharacterized protein</fullName>
    </submittedName>
</protein>
<dbReference type="InterPro" id="IPR029045">
    <property type="entry name" value="ClpP/crotonase-like_dom_sf"/>
</dbReference>
<proteinExistence type="predicted"/>
<evidence type="ECO:0000256" key="1">
    <source>
        <dbReference type="SAM" id="MobiDB-lite"/>
    </source>
</evidence>
<evidence type="ECO:0000313" key="2">
    <source>
        <dbReference type="EMBL" id="CAE8641906.1"/>
    </source>
</evidence>
<evidence type="ECO:0000313" key="3">
    <source>
        <dbReference type="Proteomes" id="UP000654075"/>
    </source>
</evidence>
<sequence length="182" mass="19725">MRVAAHTASVCFGNLSRGAVPGMDLSRNIPQVLGLSGAMDMYLTDGTLSAYAALRAGLIHGMQVSNQGTKQLALSSARRLAESPESVGIAGLKPPLDLDRYATEAWAIDLSAKSGGLFRSVAESVATTEVLQEKMEPKQVSAEVVVKSEDLQEWKPRQSLPKQRPKRRVRLQGSCRIVHDQR</sequence>
<organism evidence="2 3">
    <name type="scientific">Polarella glacialis</name>
    <name type="common">Dinoflagellate</name>
    <dbReference type="NCBI Taxonomy" id="89957"/>
    <lineage>
        <taxon>Eukaryota</taxon>
        <taxon>Sar</taxon>
        <taxon>Alveolata</taxon>
        <taxon>Dinophyceae</taxon>
        <taxon>Suessiales</taxon>
        <taxon>Suessiaceae</taxon>
        <taxon>Polarella</taxon>
    </lineage>
</organism>
<accession>A0A813HWP1</accession>
<reference evidence="2" key="1">
    <citation type="submission" date="2021-02" db="EMBL/GenBank/DDBJ databases">
        <authorList>
            <person name="Dougan E. K."/>
            <person name="Rhodes N."/>
            <person name="Thang M."/>
            <person name="Chan C."/>
        </authorList>
    </citation>
    <scope>NUCLEOTIDE SEQUENCE</scope>
</reference>
<feature type="region of interest" description="Disordered" evidence="1">
    <location>
        <begin position="153"/>
        <end position="173"/>
    </location>
</feature>
<dbReference type="SUPFAM" id="SSF52096">
    <property type="entry name" value="ClpP/crotonase"/>
    <property type="match status" value="1"/>
</dbReference>
<dbReference type="OrthoDB" id="413020at2759"/>